<dbReference type="PANTHER" id="PTHR30055:SF200">
    <property type="entry name" value="HTH-TYPE TRANSCRIPTIONAL REPRESSOR BDCR"/>
    <property type="match status" value="1"/>
</dbReference>
<dbReference type="Pfam" id="PF00440">
    <property type="entry name" value="TetR_N"/>
    <property type="match status" value="1"/>
</dbReference>
<gene>
    <name evidence="4" type="ORF">ATL39_3117</name>
</gene>
<evidence type="ECO:0000259" key="3">
    <source>
        <dbReference type="PROSITE" id="PS50977"/>
    </source>
</evidence>
<keyword evidence="1 2" id="KW-0238">DNA-binding</keyword>
<dbReference type="PRINTS" id="PR00455">
    <property type="entry name" value="HTHTETR"/>
</dbReference>
<dbReference type="Proteomes" id="UP000285120">
    <property type="component" value="Unassembled WGS sequence"/>
</dbReference>
<dbReference type="SUPFAM" id="SSF46689">
    <property type="entry name" value="Homeodomain-like"/>
    <property type="match status" value="1"/>
</dbReference>
<reference evidence="4 5" key="1">
    <citation type="submission" date="2018-09" db="EMBL/GenBank/DDBJ databases">
        <title>Genomic Encyclopedia of Archaeal and Bacterial Type Strains, Phase II (KMG-II): from individual species to whole genera.</title>
        <authorList>
            <person name="Goeker M."/>
        </authorList>
    </citation>
    <scope>NUCLEOTIDE SEQUENCE [LARGE SCALE GENOMIC DNA]</scope>
    <source>
        <strain evidence="4 5">DSM 17008</strain>
    </source>
</reference>
<dbReference type="InterPro" id="IPR050109">
    <property type="entry name" value="HTH-type_TetR-like_transc_reg"/>
</dbReference>
<dbReference type="InterPro" id="IPR009057">
    <property type="entry name" value="Homeodomain-like_sf"/>
</dbReference>
<dbReference type="RefSeq" id="WP_120194250.1">
    <property type="nucleotide sequence ID" value="NZ_RAPK01000011.1"/>
</dbReference>
<comment type="caution">
    <text evidence="4">The sequence shown here is derived from an EMBL/GenBank/DDBJ whole genome shotgun (WGS) entry which is preliminary data.</text>
</comment>
<evidence type="ECO:0000256" key="1">
    <source>
        <dbReference type="ARBA" id="ARBA00023125"/>
    </source>
</evidence>
<proteinExistence type="predicted"/>
<dbReference type="EMBL" id="RAPK01000011">
    <property type="protein sequence ID" value="RKD69691.1"/>
    <property type="molecule type" value="Genomic_DNA"/>
</dbReference>
<dbReference type="OrthoDB" id="116240at2"/>
<dbReference type="Gene3D" id="1.10.357.10">
    <property type="entry name" value="Tetracycline Repressor, domain 2"/>
    <property type="match status" value="1"/>
</dbReference>
<dbReference type="PANTHER" id="PTHR30055">
    <property type="entry name" value="HTH-TYPE TRANSCRIPTIONAL REGULATOR RUTR"/>
    <property type="match status" value="1"/>
</dbReference>
<dbReference type="InterPro" id="IPR001647">
    <property type="entry name" value="HTH_TetR"/>
</dbReference>
<sequence>MSRKREDLLVHAEKLFYEHGFHAIGLKAIVQDAGVALMTLYNHFDSKEDLILEILNRREKMYFSMLKDAVRKEEGSIEHKLVSGHIQWLKTSASNGCMFLRAKEEFSSIPDHPLVKSVYSHKEKMIQFFESNEMSRTAAVQLALLLEGSTSLAETLNVQEIEKTLYAMVENIKNS</sequence>
<dbReference type="GO" id="GO:0000976">
    <property type="term" value="F:transcription cis-regulatory region binding"/>
    <property type="evidence" value="ECO:0007669"/>
    <property type="project" value="TreeGrafter"/>
</dbReference>
<dbReference type="AlphaFoldDB" id="A0A419UX41"/>
<feature type="domain" description="HTH tetR-type" evidence="3">
    <location>
        <begin position="2"/>
        <end position="62"/>
    </location>
</feature>
<evidence type="ECO:0000313" key="4">
    <source>
        <dbReference type="EMBL" id="RKD69691.1"/>
    </source>
</evidence>
<feature type="DNA-binding region" description="H-T-H motif" evidence="2">
    <location>
        <begin position="25"/>
        <end position="44"/>
    </location>
</feature>
<dbReference type="GO" id="GO:0003700">
    <property type="term" value="F:DNA-binding transcription factor activity"/>
    <property type="evidence" value="ECO:0007669"/>
    <property type="project" value="TreeGrafter"/>
</dbReference>
<keyword evidence="5" id="KW-1185">Reference proteome</keyword>
<evidence type="ECO:0000313" key="5">
    <source>
        <dbReference type="Proteomes" id="UP000285120"/>
    </source>
</evidence>
<accession>A0A419UX41</accession>
<evidence type="ECO:0000256" key="2">
    <source>
        <dbReference type="PROSITE-ProRule" id="PRU00335"/>
    </source>
</evidence>
<organism evidence="4 5">
    <name type="scientific">Sinobaca qinghaiensis</name>
    <dbReference type="NCBI Taxonomy" id="342944"/>
    <lineage>
        <taxon>Bacteria</taxon>
        <taxon>Bacillati</taxon>
        <taxon>Bacillota</taxon>
        <taxon>Bacilli</taxon>
        <taxon>Bacillales</taxon>
        <taxon>Sporolactobacillaceae</taxon>
        <taxon>Sinobaca</taxon>
    </lineage>
</organism>
<dbReference type="PROSITE" id="PS50977">
    <property type="entry name" value="HTH_TETR_2"/>
    <property type="match status" value="1"/>
</dbReference>
<protein>
    <submittedName>
        <fullName evidence="4">TetR family transcriptional regulator</fullName>
    </submittedName>
</protein>
<name>A0A419UX41_9BACL</name>